<accession>K0TI81</accession>
<name>K0TI81_THAOC</name>
<dbReference type="EMBL" id="AGNL01008858">
    <property type="protein sequence ID" value="EJK70222.1"/>
    <property type="molecule type" value="Genomic_DNA"/>
</dbReference>
<evidence type="ECO:0000313" key="1">
    <source>
        <dbReference type="EMBL" id="EJK70222.1"/>
    </source>
</evidence>
<comment type="caution">
    <text evidence="1">The sequence shown here is derived from an EMBL/GenBank/DDBJ whole genome shotgun (WGS) entry which is preliminary data.</text>
</comment>
<organism evidence="1 2">
    <name type="scientific">Thalassiosira oceanica</name>
    <name type="common">Marine diatom</name>
    <dbReference type="NCBI Taxonomy" id="159749"/>
    <lineage>
        <taxon>Eukaryota</taxon>
        <taxon>Sar</taxon>
        <taxon>Stramenopiles</taxon>
        <taxon>Ochrophyta</taxon>
        <taxon>Bacillariophyta</taxon>
        <taxon>Coscinodiscophyceae</taxon>
        <taxon>Thalassiosirophycidae</taxon>
        <taxon>Thalassiosirales</taxon>
        <taxon>Thalassiosiraceae</taxon>
        <taxon>Thalassiosira</taxon>
    </lineage>
</organism>
<gene>
    <name evidence="1" type="ORF">THAOC_08438</name>
</gene>
<evidence type="ECO:0000313" key="2">
    <source>
        <dbReference type="Proteomes" id="UP000266841"/>
    </source>
</evidence>
<sequence length="404" mass="45145">MKKRRAMKFTDDGIYIRARESAQESPGKQPEIYGSDAVNSWETIQSDSSKFEAIEHLGGFDFVYGFDAVNSWETKLAKADTEESTSPSVEELERLRLSIDIDDLIKYKNHRRQANCSIQEDNLGPSQPVQGGDIEAIEQDTGSGNGYTSMVFDQLFDKGFHVGAELCPGLVANSMDQRDEVVPEDSTKLTADQLERLRMSTDIDQLYNSVALTEMEDRQGVVCKHSFSNPCELRFDANSSRLSPAERALVYNSLFKAGHDAALARNLHAARGDRAPVPIKRKRQRADGTLALPELPLLAAEGFFGQLLLARAAEFHRCRRSYHSAMKPKRDDQRPLMTDSQQLCRRRPVASSIRGLTQPPVSRLPVLRRRGRGLEIGSSVVTRATRAGSGPRRGVLEVAWKPRR</sequence>
<reference evidence="1 2" key="1">
    <citation type="journal article" date="2012" name="Genome Biol.">
        <title>Genome and low-iron response of an oceanic diatom adapted to chronic iron limitation.</title>
        <authorList>
            <person name="Lommer M."/>
            <person name="Specht M."/>
            <person name="Roy A.S."/>
            <person name="Kraemer L."/>
            <person name="Andreson R."/>
            <person name="Gutowska M.A."/>
            <person name="Wolf J."/>
            <person name="Bergner S.V."/>
            <person name="Schilhabel M.B."/>
            <person name="Klostermeier U.C."/>
            <person name="Beiko R.G."/>
            <person name="Rosenstiel P."/>
            <person name="Hippler M."/>
            <person name="Laroche J."/>
        </authorList>
    </citation>
    <scope>NUCLEOTIDE SEQUENCE [LARGE SCALE GENOMIC DNA]</scope>
    <source>
        <strain evidence="1 2">CCMP1005</strain>
    </source>
</reference>
<dbReference type="Proteomes" id="UP000266841">
    <property type="component" value="Unassembled WGS sequence"/>
</dbReference>
<dbReference type="AlphaFoldDB" id="K0TI81"/>
<keyword evidence="2" id="KW-1185">Reference proteome</keyword>
<proteinExistence type="predicted"/>
<protein>
    <submittedName>
        <fullName evidence="1">Uncharacterized protein</fullName>
    </submittedName>
</protein>